<dbReference type="Gene3D" id="3.40.1350.10">
    <property type="match status" value="1"/>
</dbReference>
<accession>A0A1H1MDN0</accession>
<evidence type="ECO:0000313" key="3">
    <source>
        <dbReference type="Proteomes" id="UP000198859"/>
    </source>
</evidence>
<organism evidence="2 3">
    <name type="scientific">Nocardioides scoriae</name>
    <dbReference type="NCBI Taxonomy" id="642780"/>
    <lineage>
        <taxon>Bacteria</taxon>
        <taxon>Bacillati</taxon>
        <taxon>Actinomycetota</taxon>
        <taxon>Actinomycetes</taxon>
        <taxon>Propionibacteriales</taxon>
        <taxon>Nocardioidaceae</taxon>
        <taxon>Nocardioides</taxon>
    </lineage>
</organism>
<evidence type="ECO:0000259" key="1">
    <source>
        <dbReference type="Pfam" id="PF01939"/>
    </source>
</evidence>
<sequence>MPPMTPRETLVRDEIAVRPELIEPGLVTVRTNYHLTNAEGTRGFIDVLARDRRGLLVVIEVKRSDSAAREAIHEVLKYCELLRRERGIRSDGVRAIIASTTWRELLVPFSQLTRTSEYPIEGVKLLTGDSFPRSLVSEPITPLPLPSETDLATVALRADVENQRGVELAWQKAVPILNGVGVDDMLGVAVGNEHRTVLHIAIGTVVAGDPRVPTLPPDEMPPDEGPEYAVAVDALQRLDGFELVSPDRLRRIRESNGLELLAVFRTGRFSDQSDLLNDGDALAMAEGSLTWSQIETFSVGRPSLGLAWQRMRNRLAYTLDGNPEWTQLVELWLDEVQERHPDADVVLRVYNPCDFMAALVHSGLGNELSELLPQVKGGLDLAGAEGRILHGCLVWNGEGAETAANTFEPSIDRRQTGLRSAPRGWSGKPIWLCFTHLACDTRSWSSFHTTTAVPTSCRPTLVRSLELNRPRTSSGQASTHFPTGFGLRSLRTC</sequence>
<name>A0A1H1MDN0_9ACTN</name>
<gene>
    <name evidence="2" type="ORF">SAMN04488570_0551</name>
</gene>
<feature type="domain" description="Endonuclease NucS C-terminal" evidence="1">
    <location>
        <begin position="11"/>
        <end position="100"/>
    </location>
</feature>
<dbReference type="RefSeq" id="WP_091725768.1">
    <property type="nucleotide sequence ID" value="NZ_LT629757.1"/>
</dbReference>
<reference evidence="3" key="1">
    <citation type="submission" date="2016-10" db="EMBL/GenBank/DDBJ databases">
        <authorList>
            <person name="Varghese N."/>
            <person name="Submissions S."/>
        </authorList>
    </citation>
    <scope>NUCLEOTIDE SEQUENCE [LARGE SCALE GENOMIC DNA]</scope>
    <source>
        <strain evidence="3">DSM 22127</strain>
    </source>
</reference>
<dbReference type="OrthoDB" id="8477544at2"/>
<dbReference type="InterPro" id="IPR011856">
    <property type="entry name" value="tRNA_endonuc-like_dom_sf"/>
</dbReference>
<dbReference type="EMBL" id="LT629757">
    <property type="protein sequence ID" value="SDR84858.1"/>
    <property type="molecule type" value="Genomic_DNA"/>
</dbReference>
<keyword evidence="3" id="KW-1185">Reference proteome</keyword>
<dbReference type="Pfam" id="PF01939">
    <property type="entry name" value="NucS_C"/>
    <property type="match status" value="1"/>
</dbReference>
<evidence type="ECO:0000313" key="2">
    <source>
        <dbReference type="EMBL" id="SDR84858.1"/>
    </source>
</evidence>
<dbReference type="Proteomes" id="UP000198859">
    <property type="component" value="Chromosome I"/>
</dbReference>
<proteinExistence type="predicted"/>
<dbReference type="GO" id="GO:0004519">
    <property type="term" value="F:endonuclease activity"/>
    <property type="evidence" value="ECO:0007669"/>
    <property type="project" value="InterPro"/>
</dbReference>
<protein>
    <recommendedName>
        <fullName evidence="1">Endonuclease NucS C-terminal domain-containing protein</fullName>
    </recommendedName>
</protein>
<dbReference type="GO" id="GO:0003676">
    <property type="term" value="F:nucleic acid binding"/>
    <property type="evidence" value="ECO:0007669"/>
    <property type="project" value="InterPro"/>
</dbReference>
<dbReference type="InterPro" id="IPR048301">
    <property type="entry name" value="NucS_C"/>
</dbReference>
<dbReference type="AlphaFoldDB" id="A0A1H1MDN0"/>